<feature type="transmembrane region" description="Helical" evidence="1">
    <location>
        <begin position="89"/>
        <end position="110"/>
    </location>
</feature>
<evidence type="ECO:0000313" key="3">
    <source>
        <dbReference type="Proteomes" id="UP000246352"/>
    </source>
</evidence>
<protein>
    <submittedName>
        <fullName evidence="2">Uncharacterized protein involved in response to NO</fullName>
    </submittedName>
</protein>
<feature type="transmembrane region" description="Helical" evidence="1">
    <location>
        <begin position="116"/>
        <end position="137"/>
    </location>
</feature>
<evidence type="ECO:0000256" key="1">
    <source>
        <dbReference type="SAM" id="Phobius"/>
    </source>
</evidence>
<feature type="transmembrane region" description="Helical" evidence="1">
    <location>
        <begin position="245"/>
        <end position="261"/>
    </location>
</feature>
<feature type="transmembrane region" description="Helical" evidence="1">
    <location>
        <begin position="21"/>
        <end position="45"/>
    </location>
</feature>
<comment type="caution">
    <text evidence="2">The sequence shown here is derived from an EMBL/GenBank/DDBJ whole genome shotgun (WGS) entry which is preliminary data.</text>
</comment>
<dbReference type="Pfam" id="PF05940">
    <property type="entry name" value="NnrS"/>
    <property type="match status" value="1"/>
</dbReference>
<keyword evidence="1" id="KW-0812">Transmembrane</keyword>
<feature type="transmembrane region" description="Helical" evidence="1">
    <location>
        <begin position="273"/>
        <end position="299"/>
    </location>
</feature>
<dbReference type="RefSeq" id="WP_110031698.1">
    <property type="nucleotide sequence ID" value="NZ_QGTR01000002.1"/>
</dbReference>
<feature type="transmembrane region" description="Helical" evidence="1">
    <location>
        <begin position="65"/>
        <end position="82"/>
    </location>
</feature>
<keyword evidence="1" id="KW-1133">Transmembrane helix</keyword>
<evidence type="ECO:0000313" key="2">
    <source>
        <dbReference type="EMBL" id="PWW01952.1"/>
    </source>
</evidence>
<keyword evidence="1" id="KW-0472">Membrane</keyword>
<accession>A0A317PM03</accession>
<feature type="transmembrane region" description="Helical" evidence="1">
    <location>
        <begin position="305"/>
        <end position="326"/>
    </location>
</feature>
<feature type="transmembrane region" description="Helical" evidence="1">
    <location>
        <begin position="338"/>
        <end position="356"/>
    </location>
</feature>
<gene>
    <name evidence="2" type="ORF">DFR52_102617</name>
</gene>
<organism evidence="2 3">
    <name type="scientific">Hoeflea marina</name>
    <dbReference type="NCBI Taxonomy" id="274592"/>
    <lineage>
        <taxon>Bacteria</taxon>
        <taxon>Pseudomonadati</taxon>
        <taxon>Pseudomonadota</taxon>
        <taxon>Alphaproteobacteria</taxon>
        <taxon>Hyphomicrobiales</taxon>
        <taxon>Rhizobiaceae</taxon>
        <taxon>Hoeflea</taxon>
    </lineage>
</organism>
<feature type="transmembrane region" description="Helical" evidence="1">
    <location>
        <begin position="149"/>
        <end position="169"/>
    </location>
</feature>
<dbReference type="Proteomes" id="UP000246352">
    <property type="component" value="Unassembled WGS sequence"/>
</dbReference>
<feature type="transmembrane region" description="Helical" evidence="1">
    <location>
        <begin position="362"/>
        <end position="383"/>
    </location>
</feature>
<dbReference type="OrthoDB" id="9770040at2"/>
<feature type="transmembrane region" description="Helical" evidence="1">
    <location>
        <begin position="181"/>
        <end position="201"/>
    </location>
</feature>
<keyword evidence="3" id="KW-1185">Reference proteome</keyword>
<feature type="transmembrane region" description="Helical" evidence="1">
    <location>
        <begin position="221"/>
        <end position="239"/>
    </location>
</feature>
<reference evidence="2 3" key="1">
    <citation type="submission" date="2018-05" db="EMBL/GenBank/DDBJ databases">
        <title>Genomic Encyclopedia of Type Strains, Phase IV (KMG-IV): sequencing the most valuable type-strain genomes for metagenomic binning, comparative biology and taxonomic classification.</title>
        <authorList>
            <person name="Goeker M."/>
        </authorList>
    </citation>
    <scope>NUCLEOTIDE SEQUENCE [LARGE SCALE GENOMIC DNA]</scope>
    <source>
        <strain evidence="2 3">DSM 16791</strain>
    </source>
</reference>
<sequence>MQNRIAMPRGIARTGPILFSYGFRPFFLGAGVWAVAAMAVWLAALTLGLEVAGDYGGAPWHGHEMLFGFPPAVLAGFLLTAVPNWTGRLPVSGTPLMALFAVWVAGRLAMLAPGLIGVPAAVGIDLVFLPSLMVICAREVIAGRKWGDMKILTGLLALSVANLLFHLAVLGSDDSGMAHRLAISAYVMLIIVIGGRIIPSFTRNWLKKRGGERFPAPHGRFDLLAILSSLLALAGWVVLPEFPPLALVAALAALLHSLRLLRWRGWETTPESLLLILHLAYGFVPLGLAGIALGALGVIDSYSVLHLLSVGTTATMMIAVMSRVSCGHTGRPLEASRLTSASYAAIMLAAVLRPLANVLPQHHFALVGAAGAFWIIAFALFCADCGPMLVTSRRSA</sequence>
<proteinExistence type="predicted"/>
<dbReference type="AlphaFoldDB" id="A0A317PM03"/>
<name>A0A317PM03_9HYPH</name>
<dbReference type="EMBL" id="QGTR01000002">
    <property type="protein sequence ID" value="PWW01952.1"/>
    <property type="molecule type" value="Genomic_DNA"/>
</dbReference>
<dbReference type="InterPro" id="IPR010266">
    <property type="entry name" value="NnrS"/>
</dbReference>